<evidence type="ECO:0000313" key="1">
    <source>
        <dbReference type="EMBL" id="KKL52985.1"/>
    </source>
</evidence>
<accession>A0A0F9F6V7</accession>
<dbReference type="Pfam" id="PF07505">
    <property type="entry name" value="DUF5131"/>
    <property type="match status" value="1"/>
</dbReference>
<gene>
    <name evidence="1" type="ORF">LCGC14_2279940</name>
</gene>
<comment type="caution">
    <text evidence="1">The sequence shown here is derived from an EMBL/GenBank/DDBJ whole genome shotgun (WGS) entry which is preliminary data.</text>
</comment>
<sequence length="60" mass="7070">MGLDTSIEWTNATHNFWYGCKKITDGCKNCYAERDMKRYGRDFTKVTKAKGFNKPLSWKK</sequence>
<name>A0A0F9F6V7_9ZZZZ</name>
<organism evidence="1">
    <name type="scientific">marine sediment metagenome</name>
    <dbReference type="NCBI Taxonomy" id="412755"/>
    <lineage>
        <taxon>unclassified sequences</taxon>
        <taxon>metagenomes</taxon>
        <taxon>ecological metagenomes</taxon>
    </lineage>
</organism>
<reference evidence="1" key="1">
    <citation type="journal article" date="2015" name="Nature">
        <title>Complex archaea that bridge the gap between prokaryotes and eukaryotes.</title>
        <authorList>
            <person name="Spang A."/>
            <person name="Saw J.H."/>
            <person name="Jorgensen S.L."/>
            <person name="Zaremba-Niedzwiedzka K."/>
            <person name="Martijn J."/>
            <person name="Lind A.E."/>
            <person name="van Eijk R."/>
            <person name="Schleper C."/>
            <person name="Guy L."/>
            <person name="Ettema T.J."/>
        </authorList>
    </citation>
    <scope>NUCLEOTIDE SEQUENCE</scope>
</reference>
<protein>
    <recommendedName>
        <fullName evidence="2">DUF5131 family protein</fullName>
    </recommendedName>
</protein>
<dbReference type="EMBL" id="LAZR01031694">
    <property type="protein sequence ID" value="KKL52985.1"/>
    <property type="molecule type" value="Genomic_DNA"/>
</dbReference>
<proteinExistence type="predicted"/>
<dbReference type="InterPro" id="IPR011101">
    <property type="entry name" value="DUF5131"/>
</dbReference>
<evidence type="ECO:0008006" key="2">
    <source>
        <dbReference type="Google" id="ProtNLM"/>
    </source>
</evidence>
<feature type="non-terminal residue" evidence="1">
    <location>
        <position position="60"/>
    </location>
</feature>
<dbReference type="AlphaFoldDB" id="A0A0F9F6V7"/>